<evidence type="ECO:0000313" key="2">
    <source>
        <dbReference type="EMBL" id="VDM73186.1"/>
    </source>
</evidence>
<dbReference type="PROSITE" id="PS50127">
    <property type="entry name" value="UBC_2"/>
    <property type="match status" value="1"/>
</dbReference>
<dbReference type="SUPFAM" id="SSF54495">
    <property type="entry name" value="UBC-like"/>
    <property type="match status" value="1"/>
</dbReference>
<proteinExistence type="predicted"/>
<gene>
    <name evidence="2" type="ORF">SVUK_LOCUS8184</name>
</gene>
<feature type="domain" description="UBC core" evidence="1">
    <location>
        <begin position="1"/>
        <end position="45"/>
    </location>
</feature>
<protein>
    <recommendedName>
        <fullName evidence="1">UBC core domain-containing protein</fullName>
    </recommendedName>
</protein>
<dbReference type="Gene3D" id="3.10.110.10">
    <property type="entry name" value="Ubiquitin Conjugating Enzyme"/>
    <property type="match status" value="1"/>
</dbReference>
<evidence type="ECO:0000259" key="1">
    <source>
        <dbReference type="PROSITE" id="PS50127"/>
    </source>
</evidence>
<dbReference type="InterPro" id="IPR000608">
    <property type="entry name" value="UBC"/>
</dbReference>
<name>A0A3P7ISW7_STRVU</name>
<evidence type="ECO:0000313" key="3">
    <source>
        <dbReference type="Proteomes" id="UP000270094"/>
    </source>
</evidence>
<dbReference type="OrthoDB" id="9973183at2759"/>
<sequence length="128" mass="14612">MMALLALIHEPEPDHPLRADLAEEFSKDRKKFNKTAEEFTKKHAEKRPDRSGCILLGDLLSQSSFIFMLTTKLGVNHLHSSLEVLCCRYLPSLHFCYSHPYNTLIFKRPYFSNSIAISSGLGNVILFI</sequence>
<dbReference type="EMBL" id="UYYB01029301">
    <property type="protein sequence ID" value="VDM73186.1"/>
    <property type="molecule type" value="Genomic_DNA"/>
</dbReference>
<organism evidence="2 3">
    <name type="scientific">Strongylus vulgaris</name>
    <name type="common">Blood worm</name>
    <dbReference type="NCBI Taxonomy" id="40348"/>
    <lineage>
        <taxon>Eukaryota</taxon>
        <taxon>Metazoa</taxon>
        <taxon>Ecdysozoa</taxon>
        <taxon>Nematoda</taxon>
        <taxon>Chromadorea</taxon>
        <taxon>Rhabditida</taxon>
        <taxon>Rhabditina</taxon>
        <taxon>Rhabditomorpha</taxon>
        <taxon>Strongyloidea</taxon>
        <taxon>Strongylidae</taxon>
        <taxon>Strongylus</taxon>
    </lineage>
</organism>
<dbReference type="Proteomes" id="UP000270094">
    <property type="component" value="Unassembled WGS sequence"/>
</dbReference>
<dbReference type="InterPro" id="IPR016135">
    <property type="entry name" value="UBQ-conjugating_enzyme/RWD"/>
</dbReference>
<accession>A0A3P7ISW7</accession>
<keyword evidence="3" id="KW-1185">Reference proteome</keyword>
<reference evidence="2 3" key="1">
    <citation type="submission" date="2018-11" db="EMBL/GenBank/DDBJ databases">
        <authorList>
            <consortium name="Pathogen Informatics"/>
        </authorList>
    </citation>
    <scope>NUCLEOTIDE SEQUENCE [LARGE SCALE GENOMIC DNA]</scope>
</reference>
<dbReference type="AlphaFoldDB" id="A0A3P7ISW7"/>